<dbReference type="Pfam" id="PF00005">
    <property type="entry name" value="ABC_tran"/>
    <property type="match status" value="1"/>
</dbReference>
<dbReference type="PANTHER" id="PTHR43394:SF1">
    <property type="entry name" value="ATP-BINDING CASSETTE SUB-FAMILY B MEMBER 10, MITOCHONDRIAL"/>
    <property type="match status" value="1"/>
</dbReference>
<dbReference type="EMBL" id="PRLL01000005">
    <property type="protein sequence ID" value="RYC73696.1"/>
    <property type="molecule type" value="Genomic_DNA"/>
</dbReference>
<evidence type="ECO:0000256" key="1">
    <source>
        <dbReference type="ARBA" id="ARBA00004651"/>
    </source>
</evidence>
<accession>A0ABY0FLH5</accession>
<dbReference type="InterPro" id="IPR036640">
    <property type="entry name" value="ABC1_TM_sf"/>
</dbReference>
<feature type="transmembrane region" description="Helical" evidence="7">
    <location>
        <begin position="77"/>
        <end position="107"/>
    </location>
</feature>
<dbReference type="InterPro" id="IPR003593">
    <property type="entry name" value="AAA+_ATPase"/>
</dbReference>
<evidence type="ECO:0000256" key="2">
    <source>
        <dbReference type="ARBA" id="ARBA00022692"/>
    </source>
</evidence>
<dbReference type="SUPFAM" id="SSF52540">
    <property type="entry name" value="P-loop containing nucleoside triphosphate hydrolases"/>
    <property type="match status" value="1"/>
</dbReference>
<dbReference type="PROSITE" id="PS50893">
    <property type="entry name" value="ABC_TRANSPORTER_2"/>
    <property type="match status" value="1"/>
</dbReference>
<dbReference type="InterPro" id="IPR027417">
    <property type="entry name" value="P-loop_NTPase"/>
</dbReference>
<organism evidence="10 11">
    <name type="scientific">Candidatus Nanosyncoccus nanoralicus</name>
    <dbReference type="NCBI Taxonomy" id="2171996"/>
    <lineage>
        <taxon>Bacteria</taxon>
        <taxon>Candidatus Saccharimonadota</taxon>
        <taxon>Candidatus Nanosyncoccalia</taxon>
        <taxon>Candidatus Nanosyncoccales</taxon>
        <taxon>Candidatus Nanosyncoccaceae</taxon>
        <taxon>Candidatus Nanosyncoccus</taxon>
    </lineage>
</organism>
<evidence type="ECO:0000256" key="7">
    <source>
        <dbReference type="SAM" id="Phobius"/>
    </source>
</evidence>
<evidence type="ECO:0000313" key="11">
    <source>
        <dbReference type="Proteomes" id="UP001191004"/>
    </source>
</evidence>
<feature type="transmembrane region" description="Helical" evidence="7">
    <location>
        <begin position="32"/>
        <end position="57"/>
    </location>
</feature>
<evidence type="ECO:0000256" key="6">
    <source>
        <dbReference type="ARBA" id="ARBA00023136"/>
    </source>
</evidence>
<dbReference type="SUPFAM" id="SSF90123">
    <property type="entry name" value="ABC transporter transmembrane region"/>
    <property type="match status" value="1"/>
</dbReference>
<keyword evidence="5 7" id="KW-1133">Transmembrane helix</keyword>
<dbReference type="InterPro" id="IPR017871">
    <property type="entry name" value="ABC_transporter-like_CS"/>
</dbReference>
<evidence type="ECO:0000256" key="4">
    <source>
        <dbReference type="ARBA" id="ARBA00022840"/>
    </source>
</evidence>
<keyword evidence="3" id="KW-0547">Nucleotide-binding</keyword>
<dbReference type="InterPro" id="IPR003439">
    <property type="entry name" value="ABC_transporter-like_ATP-bd"/>
</dbReference>
<dbReference type="CDD" id="cd18547">
    <property type="entry name" value="ABC_6TM_Tm288_like"/>
    <property type="match status" value="1"/>
</dbReference>
<feature type="domain" description="ABC transmembrane type-1" evidence="9">
    <location>
        <begin position="33"/>
        <end position="321"/>
    </location>
</feature>
<dbReference type="RefSeq" id="WP_129604488.1">
    <property type="nucleotide sequence ID" value="NZ_PRLL01000005.1"/>
</dbReference>
<keyword evidence="4 10" id="KW-0067">ATP-binding</keyword>
<name>A0ABY0FLH5_9BACT</name>
<dbReference type="InterPro" id="IPR011527">
    <property type="entry name" value="ABC1_TM_dom"/>
</dbReference>
<reference evidence="10 11" key="2">
    <citation type="journal article" date="2020" name="Cell Rep.">
        <title>Acquisition and Adaptation of Ultra-small Parasitic Reduced Genome Bacteria to Mammalian Hosts.</title>
        <authorList>
            <person name="McLean J.S."/>
            <person name="Bor B."/>
            <person name="Kerns K.A."/>
            <person name="Liu Q."/>
            <person name="To T.T."/>
            <person name="Solden L."/>
            <person name="Hendrickson E.L."/>
            <person name="Wrighton K."/>
            <person name="Shi W."/>
            <person name="He X."/>
        </authorList>
    </citation>
    <scope>NUCLEOTIDE SEQUENCE [LARGE SCALE GENOMIC DNA]</scope>
    <source>
        <strain evidence="10 11">TM7_KMM_G3_1_HOT_351</strain>
    </source>
</reference>
<dbReference type="Gene3D" id="1.20.1560.10">
    <property type="entry name" value="ABC transporter type 1, transmembrane domain"/>
    <property type="match status" value="1"/>
</dbReference>
<dbReference type="PROSITE" id="PS50929">
    <property type="entry name" value="ABC_TM1F"/>
    <property type="match status" value="1"/>
</dbReference>
<evidence type="ECO:0000313" key="10">
    <source>
        <dbReference type="EMBL" id="RYC73696.1"/>
    </source>
</evidence>
<evidence type="ECO:0000256" key="5">
    <source>
        <dbReference type="ARBA" id="ARBA00022989"/>
    </source>
</evidence>
<dbReference type="GO" id="GO:0005524">
    <property type="term" value="F:ATP binding"/>
    <property type="evidence" value="ECO:0007669"/>
    <property type="project" value="UniProtKB-KW"/>
</dbReference>
<dbReference type="CDD" id="cd03254">
    <property type="entry name" value="ABCC_Glucan_exporter_like"/>
    <property type="match status" value="1"/>
</dbReference>
<dbReference type="Proteomes" id="UP001191004">
    <property type="component" value="Unassembled WGS sequence"/>
</dbReference>
<proteinExistence type="predicted"/>
<evidence type="ECO:0000256" key="3">
    <source>
        <dbReference type="ARBA" id="ARBA00022741"/>
    </source>
</evidence>
<dbReference type="Gene3D" id="3.40.50.300">
    <property type="entry name" value="P-loop containing nucleotide triphosphate hydrolases"/>
    <property type="match status" value="1"/>
</dbReference>
<dbReference type="PANTHER" id="PTHR43394">
    <property type="entry name" value="ATP-DEPENDENT PERMEASE MDL1, MITOCHONDRIAL"/>
    <property type="match status" value="1"/>
</dbReference>
<feature type="transmembrane region" description="Helical" evidence="7">
    <location>
        <begin position="176"/>
        <end position="197"/>
    </location>
</feature>
<comment type="subcellular location">
    <subcellularLocation>
        <location evidence="1">Cell membrane</location>
        <topology evidence="1">Multi-pass membrane protein</topology>
    </subcellularLocation>
</comment>
<dbReference type="PROSITE" id="PS00211">
    <property type="entry name" value="ABC_TRANSPORTER_1"/>
    <property type="match status" value="1"/>
</dbReference>
<comment type="caution">
    <text evidence="10">The sequence shown here is derived from an EMBL/GenBank/DDBJ whole genome shotgun (WGS) entry which is preliminary data.</text>
</comment>
<gene>
    <name evidence="10" type="ORF">G3KMM_00262</name>
</gene>
<keyword evidence="2 7" id="KW-0812">Transmembrane</keyword>
<keyword evidence="6 7" id="KW-0472">Membrane</keyword>
<dbReference type="Pfam" id="PF00664">
    <property type="entry name" value="ABC_membrane"/>
    <property type="match status" value="1"/>
</dbReference>
<reference evidence="10 11" key="1">
    <citation type="journal article" date="2018" name="bioRxiv">
        <title>Evidence of independent acquisition and adaption of ultra-small bacteria to human hosts across the highly diverse yet reduced genomes of the phylum Saccharibacteria.</title>
        <authorList>
            <person name="McLean J.S."/>
            <person name="Bor B."/>
            <person name="To T.T."/>
            <person name="Liu Q."/>
            <person name="Kearns K.A."/>
            <person name="Solden L.M."/>
            <person name="Wrighton K.C."/>
            <person name="He X."/>
            <person name="Shi W."/>
        </authorList>
    </citation>
    <scope>NUCLEOTIDE SEQUENCE [LARGE SCALE GENOMIC DNA]</scope>
    <source>
        <strain evidence="10 11">TM7_KMM_G3_1_HOT_351</strain>
    </source>
</reference>
<dbReference type="SMART" id="SM00382">
    <property type="entry name" value="AAA"/>
    <property type="match status" value="1"/>
</dbReference>
<evidence type="ECO:0000259" key="9">
    <source>
        <dbReference type="PROSITE" id="PS50929"/>
    </source>
</evidence>
<protein>
    <submittedName>
        <fullName evidence="10">ABC transporter ATP-binding protein</fullName>
    </submittedName>
</protein>
<feature type="domain" description="ABC transporter" evidence="8">
    <location>
        <begin position="361"/>
        <end position="594"/>
    </location>
</feature>
<evidence type="ECO:0000259" key="8">
    <source>
        <dbReference type="PROSITE" id="PS50893"/>
    </source>
</evidence>
<feature type="transmembrane region" description="Helical" evidence="7">
    <location>
        <begin position="146"/>
        <end position="170"/>
    </location>
</feature>
<dbReference type="InterPro" id="IPR039421">
    <property type="entry name" value="Type_1_exporter"/>
</dbReference>
<sequence>MHGKGMSSQGPKDFKSALRRFWFSIREWKVKIIVASILSLVSTLLMVFGPMILGMMTTSAMESLKNQGAINWPEINFLGFVLIATFLLSAVISYIQGVVTSSLSVLYEKKLRNSILEKMRKLPIGYFDKTPNGDVMSRMINDVDTISVSFAETLTQIITSFTMLFGYLAIMLYLSITLSLIAIIAVPISTIFISVVLKKAKVYFAAERATLGKLNSIIEENFSGQLIIKANNHAGKSIKSFDKMNTRLYEESRRAQFLSSLTFPLTHVFLNLAYAGVCMLGGYYVISGAISIGGIQAFIQYLNRFNRPITEVAQLSSTIQQILAAAERIFNFLEETEETPEVEKSLFKQIMNKDRKFLGEVEFRNVNFSYDVKPVIKNFSVKIEPGMQVAIVGPTGAGKTTIVNLLMQFYDPNDGEILIDGVETKKMRRDEVRDLFGMVLQDTWLFSGTIMENLKYGAKKISDEEVYKAAKMVGVDHFIKSLPNGYQTVISEDSDNISAGEKQLLTIARAVISEPMMMILDEATSNVDTRTEQLIQDAFSKLTKGRTSFVIAHRLSTIREADLILVMREGNIIEQGNHKELIAKNGFYAELYNSQFSEDV</sequence>
<keyword evidence="11" id="KW-1185">Reference proteome</keyword>